<evidence type="ECO:0000256" key="1">
    <source>
        <dbReference type="SAM" id="MobiDB-lite"/>
    </source>
</evidence>
<feature type="region of interest" description="Disordered" evidence="1">
    <location>
        <begin position="715"/>
        <end position="759"/>
    </location>
</feature>
<feature type="compositionally biased region" description="Pro residues" evidence="1">
    <location>
        <begin position="749"/>
        <end position="759"/>
    </location>
</feature>
<evidence type="ECO:0000256" key="2">
    <source>
        <dbReference type="SAM" id="Phobius"/>
    </source>
</evidence>
<keyword evidence="4" id="KW-1185">Reference proteome</keyword>
<accession>A0ABU1WKN6</accession>
<dbReference type="RefSeq" id="WP_310313930.1">
    <property type="nucleotide sequence ID" value="NZ_JAVDWU010000003.1"/>
</dbReference>
<dbReference type="PIRSF" id="PIRSF015380">
    <property type="entry name" value="Site-sp_rcmb"/>
    <property type="match status" value="1"/>
</dbReference>
<feature type="transmembrane region" description="Helical" evidence="2">
    <location>
        <begin position="346"/>
        <end position="365"/>
    </location>
</feature>
<protein>
    <submittedName>
        <fullName evidence="3">Site-specific recombinase</fullName>
    </submittedName>
</protein>
<comment type="caution">
    <text evidence="3">The sequence shown here is derived from an EMBL/GenBank/DDBJ whole genome shotgun (WGS) entry which is preliminary data.</text>
</comment>
<feature type="transmembrane region" description="Helical" evidence="2">
    <location>
        <begin position="486"/>
        <end position="511"/>
    </location>
</feature>
<dbReference type="InterPro" id="IPR011385">
    <property type="entry name" value="Site-sp_rcmbase"/>
</dbReference>
<evidence type="ECO:0000313" key="4">
    <source>
        <dbReference type="Proteomes" id="UP001265700"/>
    </source>
</evidence>
<keyword evidence="2" id="KW-0472">Membrane</keyword>
<feature type="transmembrane region" description="Helical" evidence="2">
    <location>
        <begin position="607"/>
        <end position="629"/>
    </location>
</feature>
<dbReference type="EMBL" id="JAVDWU010000003">
    <property type="protein sequence ID" value="MDR7149602.1"/>
    <property type="molecule type" value="Genomic_DNA"/>
</dbReference>
<keyword evidence="2" id="KW-0812">Transmembrane</keyword>
<feature type="transmembrane region" description="Helical" evidence="2">
    <location>
        <begin position="372"/>
        <end position="395"/>
    </location>
</feature>
<name>A0ABU1WKN6_9BURK</name>
<proteinExistence type="predicted"/>
<gene>
    <name evidence="3" type="ORF">J2W49_001557</name>
</gene>
<reference evidence="3 4" key="1">
    <citation type="submission" date="2023-07" db="EMBL/GenBank/DDBJ databases">
        <title>Sorghum-associated microbial communities from plants grown in Nebraska, USA.</title>
        <authorList>
            <person name="Schachtman D."/>
        </authorList>
    </citation>
    <scope>NUCLEOTIDE SEQUENCE [LARGE SCALE GENOMIC DNA]</scope>
    <source>
        <strain evidence="3 4">4249</strain>
    </source>
</reference>
<dbReference type="Pfam" id="PF10136">
    <property type="entry name" value="SpecificRecomb"/>
    <property type="match status" value="1"/>
</dbReference>
<feature type="transmembrane region" description="Helical" evidence="2">
    <location>
        <begin position="582"/>
        <end position="601"/>
    </location>
</feature>
<evidence type="ECO:0000313" key="3">
    <source>
        <dbReference type="EMBL" id="MDR7149602.1"/>
    </source>
</evidence>
<organism evidence="3 4">
    <name type="scientific">Hydrogenophaga palleronii</name>
    <dbReference type="NCBI Taxonomy" id="65655"/>
    <lineage>
        <taxon>Bacteria</taxon>
        <taxon>Pseudomonadati</taxon>
        <taxon>Pseudomonadota</taxon>
        <taxon>Betaproteobacteria</taxon>
        <taxon>Burkholderiales</taxon>
        <taxon>Comamonadaceae</taxon>
        <taxon>Hydrogenophaga</taxon>
    </lineage>
</organism>
<keyword evidence="2" id="KW-1133">Transmembrane helix</keyword>
<sequence length="759" mass="82987">MTLSDLLDTLDPDAPLAIRHLWLMDALRWVRGEAEDPQASVDRVRQLLTALQAEPAQLARWHRWWRRFVQTVDITPLLADFGFAPRTAFMSELGHRLRRKLLPGTPETSDITDLFGLLLSSRFDVRWLQALDSRTLQDIHSVLLSPPEPAGTPPAAAPGRGEAAAPSHWQAALLDALVFCVGQVSATGFSSEIRGRMSHEDRARRAFHALPVQMEALRRSALRHGTRSGQARYEADKLRLQLDVCRVAAESVYAHLEEHGVSVGIVFRLRQLAERIVRIHQLLDCMLSDKPERATAALLADLAQLGHDNRSIRALVAHSSGLTAAKVAERSAETGERYITRNATEYRQMLGMAAGGGALLGLTTWAKFGLGLLALSAFWAGFAAGLNYALSFVLIQLLHFTVATKQPAVTAPAMVAKLKHIQQPGAVRRFVDEVAHLFRSQIAAILGNVGLVVPVVLGISFLLALATGRHMIGPEKAAYVMHSLHLLGPTAFFAAFTGVLLFASSIIAGWVENWFVYYRLDSAIRHNPRITHWLGTVRAARWARFFRDNISGLAANVSLGFLLGLVPAFAQFFGLGLDIRHVTLAAGQLAAAAIAIGPGVLVDPTFWWAMAGVVVVGPLNLIFSFYLAYRLALKAQGISDVNRSLIHLALRRRLRSHPLGFFLPPRTEAAVPAEDVSDIEAAWSPDAQRDTMDEESRRWAEAFLERSADAMKPGEDLWDWSAHNMPVSQASAAPAIDDEPPGGGKTPQGGPPDDSPLTP</sequence>
<feature type="transmembrane region" description="Helical" evidence="2">
    <location>
        <begin position="442"/>
        <end position="465"/>
    </location>
</feature>
<feature type="transmembrane region" description="Helical" evidence="2">
    <location>
        <begin position="550"/>
        <end position="570"/>
    </location>
</feature>
<dbReference type="Proteomes" id="UP001265700">
    <property type="component" value="Unassembled WGS sequence"/>
</dbReference>